<reference evidence="1" key="1">
    <citation type="journal article" date="2023" name="Mol. Phylogenet. Evol.">
        <title>Genome-scale phylogeny and comparative genomics of the fungal order Sordariales.</title>
        <authorList>
            <person name="Hensen N."/>
            <person name="Bonometti L."/>
            <person name="Westerberg I."/>
            <person name="Brannstrom I.O."/>
            <person name="Guillou S."/>
            <person name="Cros-Aarteil S."/>
            <person name="Calhoun S."/>
            <person name="Haridas S."/>
            <person name="Kuo A."/>
            <person name="Mondo S."/>
            <person name="Pangilinan J."/>
            <person name="Riley R."/>
            <person name="LaButti K."/>
            <person name="Andreopoulos B."/>
            <person name="Lipzen A."/>
            <person name="Chen C."/>
            <person name="Yan M."/>
            <person name="Daum C."/>
            <person name="Ng V."/>
            <person name="Clum A."/>
            <person name="Steindorff A."/>
            <person name="Ohm R.A."/>
            <person name="Martin F."/>
            <person name="Silar P."/>
            <person name="Natvig D.O."/>
            <person name="Lalanne C."/>
            <person name="Gautier V."/>
            <person name="Ament-Velasquez S.L."/>
            <person name="Kruys A."/>
            <person name="Hutchinson M.I."/>
            <person name="Powell A.J."/>
            <person name="Barry K."/>
            <person name="Miller A.N."/>
            <person name="Grigoriev I.V."/>
            <person name="Debuchy R."/>
            <person name="Gladieux P."/>
            <person name="Hiltunen Thoren M."/>
            <person name="Johannesson H."/>
        </authorList>
    </citation>
    <scope>NUCLEOTIDE SEQUENCE</scope>
    <source>
        <strain evidence="1">CBS 990.96</strain>
    </source>
</reference>
<name>A0AAN7GUE3_9PEZI</name>
<organism evidence="1 2">
    <name type="scientific">Podospora fimiseda</name>
    <dbReference type="NCBI Taxonomy" id="252190"/>
    <lineage>
        <taxon>Eukaryota</taxon>
        <taxon>Fungi</taxon>
        <taxon>Dikarya</taxon>
        <taxon>Ascomycota</taxon>
        <taxon>Pezizomycotina</taxon>
        <taxon>Sordariomycetes</taxon>
        <taxon>Sordariomycetidae</taxon>
        <taxon>Sordariales</taxon>
        <taxon>Podosporaceae</taxon>
        <taxon>Podospora</taxon>
    </lineage>
</organism>
<sequence>MSWRVLGAILPILSHALTKGYKTTSPQDLHSNGLYSRLSPRFPRPRTSAVTINIINSDYIGFYWFLFTTLFKRNLNHFIYIINILINYISWIF</sequence>
<keyword evidence="2" id="KW-1185">Reference proteome</keyword>
<comment type="caution">
    <text evidence="1">The sequence shown here is derived from an EMBL/GenBank/DDBJ whole genome shotgun (WGS) entry which is preliminary data.</text>
</comment>
<accession>A0AAN7GUE3</accession>
<dbReference type="Proteomes" id="UP001301958">
    <property type="component" value="Unassembled WGS sequence"/>
</dbReference>
<gene>
    <name evidence="1" type="ORF">QBC38DRAFT_13591</name>
</gene>
<evidence type="ECO:0000313" key="2">
    <source>
        <dbReference type="Proteomes" id="UP001301958"/>
    </source>
</evidence>
<evidence type="ECO:0000313" key="1">
    <source>
        <dbReference type="EMBL" id="KAK4224583.1"/>
    </source>
</evidence>
<dbReference type="AlphaFoldDB" id="A0AAN7GUE3"/>
<protein>
    <submittedName>
        <fullName evidence="1">Uncharacterized protein</fullName>
    </submittedName>
</protein>
<reference evidence="1" key="2">
    <citation type="submission" date="2023-05" db="EMBL/GenBank/DDBJ databases">
        <authorList>
            <consortium name="Lawrence Berkeley National Laboratory"/>
            <person name="Steindorff A."/>
            <person name="Hensen N."/>
            <person name="Bonometti L."/>
            <person name="Westerberg I."/>
            <person name="Brannstrom I.O."/>
            <person name="Guillou S."/>
            <person name="Cros-Aarteil S."/>
            <person name="Calhoun S."/>
            <person name="Haridas S."/>
            <person name="Kuo A."/>
            <person name="Mondo S."/>
            <person name="Pangilinan J."/>
            <person name="Riley R."/>
            <person name="Labutti K."/>
            <person name="Andreopoulos B."/>
            <person name="Lipzen A."/>
            <person name="Chen C."/>
            <person name="Yanf M."/>
            <person name="Daum C."/>
            <person name="Ng V."/>
            <person name="Clum A."/>
            <person name="Ohm R."/>
            <person name="Martin F."/>
            <person name="Silar P."/>
            <person name="Natvig D."/>
            <person name="Lalanne C."/>
            <person name="Gautier V."/>
            <person name="Ament-Velasquez S.L."/>
            <person name="Kruys A."/>
            <person name="Hutchinson M.I."/>
            <person name="Powell A.J."/>
            <person name="Barry K."/>
            <person name="Miller A.N."/>
            <person name="Grigoriev I.V."/>
            <person name="Debuchy R."/>
            <person name="Gladieux P."/>
            <person name="Thoren M.H."/>
            <person name="Johannesson H."/>
        </authorList>
    </citation>
    <scope>NUCLEOTIDE SEQUENCE</scope>
    <source>
        <strain evidence="1">CBS 990.96</strain>
    </source>
</reference>
<dbReference type="EMBL" id="MU865388">
    <property type="protein sequence ID" value="KAK4224583.1"/>
    <property type="molecule type" value="Genomic_DNA"/>
</dbReference>
<proteinExistence type="predicted"/>